<organism evidence="2 3">
    <name type="scientific">Strongylus vulgaris</name>
    <name type="common">Blood worm</name>
    <dbReference type="NCBI Taxonomy" id="40348"/>
    <lineage>
        <taxon>Eukaryota</taxon>
        <taxon>Metazoa</taxon>
        <taxon>Ecdysozoa</taxon>
        <taxon>Nematoda</taxon>
        <taxon>Chromadorea</taxon>
        <taxon>Rhabditida</taxon>
        <taxon>Rhabditina</taxon>
        <taxon>Rhabditomorpha</taxon>
        <taxon>Strongyloidea</taxon>
        <taxon>Strongylidae</taxon>
        <taxon>Strongylus</taxon>
    </lineage>
</organism>
<gene>
    <name evidence="2" type="ORF">SVUK_LOCUS7117</name>
</gene>
<sequence>MCGEPQPPGPHRAAHAKRCGKRFKIAPKELLRLMETQSRVSNAKKRASMVHTKRDPVFFAHRAPLPVKKEVVPPKLHGAPKSMFDENVQLAKAISASMTEDPFDVKPTPPQEFTRIPDPNEKRRKRPRSYAIVELAPRSCKCEVLQKVHERFLEAFKIRKTSGEKVPHSEICQKNCERTSIFMQRQAHLLEKLERLERLSEDLSSLVGSDVVSDVEIHCQNGEGFVPSGL</sequence>
<dbReference type="GO" id="GO:0033557">
    <property type="term" value="C:Slx1-Slx4 complex"/>
    <property type="evidence" value="ECO:0007669"/>
    <property type="project" value="TreeGrafter"/>
</dbReference>
<dbReference type="Proteomes" id="UP000270094">
    <property type="component" value="Unassembled WGS sequence"/>
</dbReference>
<accession>A0A3P7IY47</accession>
<dbReference type="PANTHER" id="PTHR21541:SF3">
    <property type="entry name" value="STRUCTURE-SPECIFIC ENDONUCLEASE SUBUNIT SLX4"/>
    <property type="match status" value="1"/>
</dbReference>
<feature type="region of interest" description="Disordered" evidence="1">
    <location>
        <begin position="99"/>
        <end position="126"/>
    </location>
</feature>
<name>A0A3P7IY47_STRVU</name>
<evidence type="ECO:0000313" key="3">
    <source>
        <dbReference type="Proteomes" id="UP000270094"/>
    </source>
</evidence>
<evidence type="ECO:0000313" key="2">
    <source>
        <dbReference type="EMBL" id="VDM72119.1"/>
    </source>
</evidence>
<dbReference type="OrthoDB" id="5576441at2759"/>
<proteinExistence type="predicted"/>
<dbReference type="PANTHER" id="PTHR21541">
    <property type="entry name" value="BTB POZ DOMAIN CONTAINING 12"/>
    <property type="match status" value="1"/>
</dbReference>
<dbReference type="GO" id="GO:0000712">
    <property type="term" value="P:resolution of meiotic recombination intermediates"/>
    <property type="evidence" value="ECO:0007669"/>
    <property type="project" value="TreeGrafter"/>
</dbReference>
<dbReference type="EMBL" id="UYYB01023765">
    <property type="protein sequence ID" value="VDM72119.1"/>
    <property type="molecule type" value="Genomic_DNA"/>
</dbReference>
<protein>
    <submittedName>
        <fullName evidence="2">Uncharacterized protein</fullName>
    </submittedName>
</protein>
<reference evidence="2 3" key="1">
    <citation type="submission" date="2018-11" db="EMBL/GenBank/DDBJ databases">
        <authorList>
            <consortium name="Pathogen Informatics"/>
        </authorList>
    </citation>
    <scope>NUCLEOTIDE SEQUENCE [LARGE SCALE GENOMIC DNA]</scope>
</reference>
<dbReference type="AlphaFoldDB" id="A0A3P7IY47"/>
<keyword evidence="3" id="KW-1185">Reference proteome</keyword>
<evidence type="ECO:0000256" key="1">
    <source>
        <dbReference type="SAM" id="MobiDB-lite"/>
    </source>
</evidence>